<dbReference type="EMBL" id="JBBXJM010000001">
    <property type="protein sequence ID" value="KAL1412299.1"/>
    <property type="molecule type" value="Genomic_DNA"/>
</dbReference>
<evidence type="ECO:0000313" key="1">
    <source>
        <dbReference type="EMBL" id="KAL1412299.1"/>
    </source>
</evidence>
<accession>A0ABR3QC52</accession>
<organism evidence="1 2">
    <name type="scientific">Vanrija albida</name>
    <dbReference type="NCBI Taxonomy" id="181172"/>
    <lineage>
        <taxon>Eukaryota</taxon>
        <taxon>Fungi</taxon>
        <taxon>Dikarya</taxon>
        <taxon>Basidiomycota</taxon>
        <taxon>Agaricomycotina</taxon>
        <taxon>Tremellomycetes</taxon>
        <taxon>Trichosporonales</taxon>
        <taxon>Trichosporonaceae</taxon>
        <taxon>Vanrija</taxon>
    </lineage>
</organism>
<dbReference type="GeneID" id="95981086"/>
<proteinExistence type="predicted"/>
<dbReference type="RefSeq" id="XP_069212243.1">
    <property type="nucleotide sequence ID" value="XM_069348699.1"/>
</dbReference>
<gene>
    <name evidence="1" type="ORF">Q8F55_000043</name>
</gene>
<sequence>MTPTMDHTAFPFVINRIVVFAPLASLLQLRRTSKAFRTRVDNLILSHVVLRNSVQDGLLALHVPHGLPDAGQPLPYLPNLVHTLDVDFGVRPIRGADRGPHGPFPALRTMRRFGPGITDGRIPSVNVPALPPTVIDYIDISAPDGYQCEQSNAVGARQRITRYEHFNALGARRHIIHVRWNELAMTPKRYLATTPGIEELVFVLWPEAAGGGDVAPDERLFLSLWASLIKQAISAASVQLTIVGLEHVNPNNVTLGNFEGPLSRPDLSAGQAAFQNGFVHELSRFDTVVPKADSVRFLTREEWWARLGEDKDVVGVWPAYSGCAG</sequence>
<evidence type="ECO:0008006" key="3">
    <source>
        <dbReference type="Google" id="ProtNLM"/>
    </source>
</evidence>
<reference evidence="1 2" key="1">
    <citation type="submission" date="2023-08" db="EMBL/GenBank/DDBJ databases">
        <title>Annotated Genome Sequence of Vanrija albida AlHP1.</title>
        <authorList>
            <person name="Herzog R."/>
        </authorList>
    </citation>
    <scope>NUCLEOTIDE SEQUENCE [LARGE SCALE GENOMIC DNA]</scope>
    <source>
        <strain evidence="1 2">AlHP1</strain>
    </source>
</reference>
<name>A0ABR3QC52_9TREE</name>
<dbReference type="Proteomes" id="UP001565368">
    <property type="component" value="Unassembled WGS sequence"/>
</dbReference>
<comment type="caution">
    <text evidence="1">The sequence shown here is derived from an EMBL/GenBank/DDBJ whole genome shotgun (WGS) entry which is preliminary data.</text>
</comment>
<evidence type="ECO:0000313" key="2">
    <source>
        <dbReference type="Proteomes" id="UP001565368"/>
    </source>
</evidence>
<keyword evidence="2" id="KW-1185">Reference proteome</keyword>
<protein>
    <recommendedName>
        <fullName evidence="3">F-box domain-containing protein</fullName>
    </recommendedName>
</protein>